<dbReference type="InterPro" id="IPR007197">
    <property type="entry name" value="rSAM"/>
</dbReference>
<protein>
    <recommendedName>
        <fullName evidence="6">Radical SAM core domain-containing protein</fullName>
    </recommendedName>
</protein>
<dbReference type="GO" id="GO:0046872">
    <property type="term" value="F:metal ion binding"/>
    <property type="evidence" value="ECO:0007669"/>
    <property type="project" value="UniProtKB-KW"/>
</dbReference>
<dbReference type="GO" id="GO:0051536">
    <property type="term" value="F:iron-sulfur cluster binding"/>
    <property type="evidence" value="ECO:0007669"/>
    <property type="project" value="UniProtKB-KW"/>
</dbReference>
<keyword evidence="8" id="KW-1185">Reference proteome</keyword>
<feature type="binding site" evidence="5">
    <location>
        <position position="89"/>
    </location>
    <ligand>
        <name>[4Fe-4S] cluster</name>
        <dbReference type="ChEBI" id="CHEBI:49883"/>
        <note>4Fe-4S-S-AdoMet</note>
    </ligand>
</feature>
<dbReference type="AlphaFoldDB" id="A0A0S4KSN9"/>
<reference evidence="8" key="1">
    <citation type="submission" date="2015-09" db="EMBL/GenBank/DDBJ databases">
        <authorList>
            <person name="Daims H."/>
        </authorList>
    </citation>
    <scope>NUCLEOTIDE SEQUENCE [LARGE SCALE GENOMIC DNA]</scope>
</reference>
<dbReference type="RefSeq" id="WP_062485904.1">
    <property type="nucleotide sequence ID" value="NZ_LN885086.1"/>
</dbReference>
<feature type="binding site" evidence="5">
    <location>
        <position position="96"/>
    </location>
    <ligand>
        <name>[4Fe-4S] cluster</name>
        <dbReference type="ChEBI" id="CHEBI:49883"/>
        <note>4Fe-4S-S-AdoMet</note>
    </ligand>
</feature>
<dbReference type="Pfam" id="PF04055">
    <property type="entry name" value="Radical_SAM"/>
    <property type="match status" value="1"/>
</dbReference>
<organism evidence="7 8">
    <name type="scientific">Candidatus Nitrospira inopinata</name>
    <dbReference type="NCBI Taxonomy" id="1715989"/>
    <lineage>
        <taxon>Bacteria</taxon>
        <taxon>Pseudomonadati</taxon>
        <taxon>Nitrospirota</taxon>
        <taxon>Nitrospiria</taxon>
        <taxon>Nitrospirales</taxon>
        <taxon>Nitrospiraceae</taxon>
        <taxon>Nitrospira</taxon>
    </lineage>
</organism>
<dbReference type="CDD" id="cd01335">
    <property type="entry name" value="Radical_SAM"/>
    <property type="match status" value="1"/>
</dbReference>
<evidence type="ECO:0000256" key="5">
    <source>
        <dbReference type="PIRSR" id="PIRSR004869-50"/>
    </source>
</evidence>
<dbReference type="InterPro" id="IPR016431">
    <property type="entry name" value="Pyrv-formate_lyase-activ_prd"/>
</dbReference>
<dbReference type="Gene3D" id="3.20.20.70">
    <property type="entry name" value="Aldolase class I"/>
    <property type="match status" value="1"/>
</dbReference>
<gene>
    <name evidence="7" type="ORF">NITINOP_2517</name>
</gene>
<dbReference type="OrthoDB" id="9782387at2"/>
<dbReference type="KEGG" id="nio:NITINOP_2517"/>
<keyword evidence="3 5" id="KW-0408">Iron</keyword>
<dbReference type="PIRSF" id="PIRSF004869">
    <property type="entry name" value="PflX_prd"/>
    <property type="match status" value="1"/>
</dbReference>
<comment type="cofactor">
    <cofactor evidence="5">
        <name>[4Fe-4S] cluster</name>
        <dbReference type="ChEBI" id="CHEBI:49883"/>
    </cofactor>
    <text evidence="5">Binds 1 [4Fe-4S] cluster. The cluster is coordinated with 3 cysteines and an exchangeable S-adenosyl-L-methionine.</text>
</comment>
<dbReference type="InterPro" id="IPR058240">
    <property type="entry name" value="rSAM_sf"/>
</dbReference>
<dbReference type="PANTHER" id="PTHR43075">
    <property type="entry name" value="FORMATE LYASE ACTIVATING ENZYME, PUTATIVE (AFU_ORTHOLOGUE AFUA_2G15630)-RELATED"/>
    <property type="match status" value="1"/>
</dbReference>
<name>A0A0S4KSN9_9BACT</name>
<accession>A0A0S4KSN9</accession>
<keyword evidence="2 5" id="KW-0479">Metal-binding</keyword>
<dbReference type="EMBL" id="LN885086">
    <property type="protein sequence ID" value="CUQ67489.1"/>
    <property type="molecule type" value="Genomic_DNA"/>
</dbReference>
<keyword evidence="1 5" id="KW-0949">S-adenosyl-L-methionine</keyword>
<dbReference type="SFLD" id="SFLDG01099">
    <property type="entry name" value="Uncharacterised_Radical_SAM_Su"/>
    <property type="match status" value="1"/>
</dbReference>
<evidence type="ECO:0000256" key="3">
    <source>
        <dbReference type="ARBA" id="ARBA00023004"/>
    </source>
</evidence>
<evidence type="ECO:0000256" key="2">
    <source>
        <dbReference type="ARBA" id="ARBA00022723"/>
    </source>
</evidence>
<evidence type="ECO:0000313" key="7">
    <source>
        <dbReference type="EMBL" id="CUQ67489.1"/>
    </source>
</evidence>
<dbReference type="Proteomes" id="UP000066284">
    <property type="component" value="Chromosome 1"/>
</dbReference>
<dbReference type="SFLD" id="SFLDS00029">
    <property type="entry name" value="Radical_SAM"/>
    <property type="match status" value="1"/>
</dbReference>
<feature type="binding site" evidence="5">
    <location>
        <position position="93"/>
    </location>
    <ligand>
        <name>[4Fe-4S] cluster</name>
        <dbReference type="ChEBI" id="CHEBI:49883"/>
        <note>4Fe-4S-S-AdoMet</note>
    </ligand>
</feature>
<evidence type="ECO:0000259" key="6">
    <source>
        <dbReference type="Pfam" id="PF04055"/>
    </source>
</evidence>
<dbReference type="SUPFAM" id="SSF102114">
    <property type="entry name" value="Radical SAM enzymes"/>
    <property type="match status" value="1"/>
</dbReference>
<sequence length="308" mass="34009">MPYLGTKIQAGYRSLLRSGILYERVALAKQMLASCRVCPRHCAVNRLAGELGTCLVGGKALVASAGPHFGEEFPIRGWYGSGTVFFAGCNLRCLYCQNAEISHQPNGQELESEELADLMLSLQEQGCHNVNLVSPSHQVPQILEGLLMAAQRGLRLPLVYNTSAYDDLDMLRLLDGIVDIYMPDMKYADSVVGRRLSKVPDYPAVAQAAIKEMHRQVGDLVLDDEGLAIRGLLVRHLVLPGNLAGTAEVMKFLADEISRDTYVHVMDQYHPAAKAFAHPVLCRPVHVDEVDHASRLAREAGLWRLHEE</sequence>
<dbReference type="InterPro" id="IPR040085">
    <property type="entry name" value="MJ0674-like"/>
</dbReference>
<evidence type="ECO:0000313" key="8">
    <source>
        <dbReference type="Proteomes" id="UP000066284"/>
    </source>
</evidence>
<feature type="domain" description="Radical SAM core" evidence="6">
    <location>
        <begin position="84"/>
        <end position="212"/>
    </location>
</feature>
<dbReference type="GO" id="GO:0003824">
    <property type="term" value="F:catalytic activity"/>
    <property type="evidence" value="ECO:0007669"/>
    <property type="project" value="InterPro"/>
</dbReference>
<dbReference type="PANTHER" id="PTHR43075:SF1">
    <property type="entry name" value="FORMATE LYASE ACTIVATING ENZYME, PUTATIVE (AFU_ORTHOLOGUE AFUA_2G15630)-RELATED"/>
    <property type="match status" value="1"/>
</dbReference>
<evidence type="ECO:0000256" key="1">
    <source>
        <dbReference type="ARBA" id="ARBA00022691"/>
    </source>
</evidence>
<dbReference type="InterPro" id="IPR013785">
    <property type="entry name" value="Aldolase_TIM"/>
</dbReference>
<evidence type="ECO:0000256" key="4">
    <source>
        <dbReference type="ARBA" id="ARBA00023014"/>
    </source>
</evidence>
<keyword evidence="4 5" id="KW-0411">Iron-sulfur</keyword>
<proteinExistence type="predicted"/>